<sequence length="118" mass="11436">MLNAHSIADTITVPAPSGGATSGVPFILGTLLAIPVTDAAEGEPVAVQIERAFILPKLSTAVIAAGAKVIWDVSAGQVIVASATAGDLNNFGVAIAAAGNGTTTCVVKLTPGAGSLAT</sequence>
<dbReference type="EMBL" id="JARYGX010000021">
    <property type="protein sequence ID" value="MDH7453574.1"/>
    <property type="molecule type" value="Genomic_DNA"/>
</dbReference>
<dbReference type="RefSeq" id="WP_280942793.1">
    <property type="nucleotide sequence ID" value="NZ_JARYGX010000021.1"/>
</dbReference>
<reference evidence="1" key="2">
    <citation type="submission" date="2023-04" db="EMBL/GenBank/DDBJ databases">
        <authorList>
            <person name="Sun J.-Q."/>
        </authorList>
    </citation>
    <scope>NUCLEOTIDE SEQUENCE</scope>
    <source>
        <strain evidence="1">CC-YY355</strain>
    </source>
</reference>
<protein>
    <submittedName>
        <fullName evidence="1">DUF2190 family protein</fullName>
    </submittedName>
</protein>
<reference evidence="1" key="1">
    <citation type="journal article" date="2007" name="Int. J. Syst. Evol. Microbiol.">
        <title>Luteimonas composti sp. nov., a moderately thermophilic bacterium isolated from food waste.</title>
        <authorList>
            <person name="Young C.C."/>
            <person name="Kampfer P."/>
            <person name="Chen W.M."/>
            <person name="Yen W.S."/>
            <person name="Arun A.B."/>
            <person name="Lai W.A."/>
            <person name="Shen F.T."/>
            <person name="Rekha P.D."/>
            <person name="Lin K.Y."/>
            <person name="Chou J.H."/>
        </authorList>
    </citation>
    <scope>NUCLEOTIDE SEQUENCE</scope>
    <source>
        <strain evidence="1">CC-YY355</strain>
    </source>
</reference>
<evidence type="ECO:0000313" key="2">
    <source>
        <dbReference type="Proteomes" id="UP001160550"/>
    </source>
</evidence>
<dbReference type="InterPro" id="IPR011231">
    <property type="entry name" value="Phage_VT1-Sakai_H0018"/>
</dbReference>
<comment type="caution">
    <text evidence="1">The sequence shown here is derived from an EMBL/GenBank/DDBJ whole genome shotgun (WGS) entry which is preliminary data.</text>
</comment>
<keyword evidence="2" id="KW-1185">Reference proteome</keyword>
<evidence type="ECO:0000313" key="1">
    <source>
        <dbReference type="EMBL" id="MDH7453574.1"/>
    </source>
</evidence>
<organism evidence="1 2">
    <name type="scientific">Luteimonas composti</name>
    <dbReference type="NCBI Taxonomy" id="398257"/>
    <lineage>
        <taxon>Bacteria</taxon>
        <taxon>Pseudomonadati</taxon>
        <taxon>Pseudomonadota</taxon>
        <taxon>Gammaproteobacteria</taxon>
        <taxon>Lysobacterales</taxon>
        <taxon>Lysobacteraceae</taxon>
        <taxon>Luteimonas</taxon>
    </lineage>
</organism>
<name>A0ABT6MSF7_9GAMM</name>
<gene>
    <name evidence="1" type="ORF">QF205_10920</name>
</gene>
<accession>A0ABT6MSF7</accession>
<proteinExistence type="predicted"/>
<dbReference type="Pfam" id="PF09956">
    <property type="entry name" value="Phage_cement_2"/>
    <property type="match status" value="1"/>
</dbReference>
<dbReference type="Proteomes" id="UP001160550">
    <property type="component" value="Unassembled WGS sequence"/>
</dbReference>